<evidence type="ECO:0000259" key="1">
    <source>
        <dbReference type="Pfam" id="PF13794"/>
    </source>
</evidence>
<dbReference type="Pfam" id="PF13794">
    <property type="entry name" value="MiaE_2"/>
    <property type="match status" value="1"/>
</dbReference>
<dbReference type="OrthoDB" id="3728083at2"/>
<sequence length="282" mass="31074">MMPFAASASTMSWSMLRSRKVKEYLSGRGGLQSTGLAYTGPVAWFRRRTRPRPASHHVAPRSEAVAVARVELADLAPAPERFLGQTAYLTIVLFENLGRAVTTAPTTDAKTRLTHAASELLAMHQELVGLLREHHDDPTAQMDPFRLPLDDFQRRTKGADWHEILVTCYLTNGFLLDFFAGLAAGLPRDLADRAAEILQRDKGEEVLVGELRLAIEENPRVASRLAMWGRRLIGDTMLVARSAIEQHGTAADAAAVDERVDPVFTELIAAHTRRMDALGLTA</sequence>
<keyword evidence="3" id="KW-1185">Reference proteome</keyword>
<dbReference type="KEGG" id="lyk:FLP23_06250"/>
<organism evidence="2 3">
    <name type="scientific">Protaetiibacter larvae</name>
    <dbReference type="NCBI Taxonomy" id="2592654"/>
    <lineage>
        <taxon>Bacteria</taxon>
        <taxon>Bacillati</taxon>
        <taxon>Actinomycetota</taxon>
        <taxon>Actinomycetes</taxon>
        <taxon>Micrococcales</taxon>
        <taxon>Microbacteriaceae</taxon>
        <taxon>Protaetiibacter</taxon>
    </lineage>
</organism>
<gene>
    <name evidence="2" type="ORF">FLP23_06250</name>
</gene>
<dbReference type="Proteomes" id="UP000322159">
    <property type="component" value="Chromosome"/>
</dbReference>
<proteinExistence type="predicted"/>
<feature type="domain" description="Ferritin-like" evidence="1">
    <location>
        <begin position="82"/>
        <end position="246"/>
    </location>
</feature>
<accession>A0A5C1Y7K6</accession>
<evidence type="ECO:0000313" key="2">
    <source>
        <dbReference type="EMBL" id="QEO09640.1"/>
    </source>
</evidence>
<dbReference type="Gene3D" id="1.20.1260.10">
    <property type="match status" value="1"/>
</dbReference>
<reference evidence="2 3" key="1">
    <citation type="submission" date="2019-09" db="EMBL/GenBank/DDBJ databases">
        <title>Genome sequencing of strain KACC 19322.</title>
        <authorList>
            <person name="Heo J."/>
            <person name="Kim S.-J."/>
            <person name="Kim J.-S."/>
            <person name="Hong S.-B."/>
            <person name="Kwon S.-W."/>
        </authorList>
    </citation>
    <scope>NUCLEOTIDE SEQUENCE [LARGE SCALE GENOMIC DNA]</scope>
    <source>
        <strain evidence="2 3">KACC 19322</strain>
    </source>
</reference>
<protein>
    <recommendedName>
        <fullName evidence="1">Ferritin-like domain-containing protein</fullName>
    </recommendedName>
</protein>
<dbReference type="EMBL" id="CP043504">
    <property type="protein sequence ID" value="QEO09640.1"/>
    <property type="molecule type" value="Genomic_DNA"/>
</dbReference>
<name>A0A5C1Y7K6_9MICO</name>
<evidence type="ECO:0000313" key="3">
    <source>
        <dbReference type="Proteomes" id="UP000322159"/>
    </source>
</evidence>
<dbReference type="InterPro" id="IPR059125">
    <property type="entry name" value="Ferritin_actino"/>
</dbReference>
<dbReference type="InterPro" id="IPR012347">
    <property type="entry name" value="Ferritin-like"/>
</dbReference>
<dbReference type="AlphaFoldDB" id="A0A5C1Y7K6"/>